<dbReference type="Pfam" id="PF13291">
    <property type="entry name" value="ACT_4"/>
    <property type="match status" value="1"/>
</dbReference>
<accession>A0A382IXH3</accession>
<proteinExistence type="predicted"/>
<organism evidence="2">
    <name type="scientific">marine metagenome</name>
    <dbReference type="NCBI Taxonomy" id="408172"/>
    <lineage>
        <taxon>unclassified sequences</taxon>
        <taxon>metagenomes</taxon>
        <taxon>ecological metagenomes</taxon>
    </lineage>
</organism>
<name>A0A382IXH3_9ZZZZ</name>
<gene>
    <name evidence="2" type="ORF">METZ01_LOCUS256467</name>
</gene>
<dbReference type="GO" id="GO:0004470">
    <property type="term" value="F:malic enzyme activity"/>
    <property type="evidence" value="ECO:0007669"/>
    <property type="project" value="InterPro"/>
</dbReference>
<dbReference type="InterPro" id="IPR002912">
    <property type="entry name" value="ACT_dom"/>
</dbReference>
<dbReference type="InterPro" id="IPR037062">
    <property type="entry name" value="Malic_N_dom_sf"/>
</dbReference>
<dbReference type="PROSITE" id="PS51671">
    <property type="entry name" value="ACT"/>
    <property type="match status" value="1"/>
</dbReference>
<dbReference type="SUPFAM" id="SSF55021">
    <property type="entry name" value="ACT-like"/>
    <property type="match status" value="1"/>
</dbReference>
<evidence type="ECO:0000313" key="2">
    <source>
        <dbReference type="EMBL" id="SVC03613.1"/>
    </source>
</evidence>
<dbReference type="AlphaFoldDB" id="A0A382IXH3"/>
<dbReference type="Gene3D" id="3.40.50.10380">
    <property type="entry name" value="Malic enzyme, N-terminal domain"/>
    <property type="match status" value="1"/>
</dbReference>
<dbReference type="GO" id="GO:0016616">
    <property type="term" value="F:oxidoreductase activity, acting on the CH-OH group of donors, NAD or NADP as acceptor"/>
    <property type="evidence" value="ECO:0007669"/>
    <property type="project" value="InterPro"/>
</dbReference>
<reference evidence="2" key="1">
    <citation type="submission" date="2018-05" db="EMBL/GenBank/DDBJ databases">
        <authorList>
            <person name="Lanie J.A."/>
            <person name="Ng W.-L."/>
            <person name="Kazmierczak K.M."/>
            <person name="Andrzejewski T.M."/>
            <person name="Davidsen T.M."/>
            <person name="Wayne K.J."/>
            <person name="Tettelin H."/>
            <person name="Glass J.I."/>
            <person name="Rusch D."/>
            <person name="Podicherti R."/>
            <person name="Tsui H.-C.T."/>
            <person name="Winkler M.E."/>
        </authorList>
    </citation>
    <scope>NUCLEOTIDE SEQUENCE</scope>
</reference>
<evidence type="ECO:0000259" key="1">
    <source>
        <dbReference type="PROSITE" id="PS51671"/>
    </source>
</evidence>
<dbReference type="Gene3D" id="3.30.70.260">
    <property type="match status" value="1"/>
</dbReference>
<feature type="domain" description="ACT" evidence="1">
    <location>
        <begin position="15"/>
        <end position="89"/>
    </location>
</feature>
<dbReference type="InterPro" id="IPR045865">
    <property type="entry name" value="ACT-like_dom_sf"/>
</dbReference>
<protein>
    <recommendedName>
        <fullName evidence="1">ACT domain-containing protein</fullName>
    </recommendedName>
</protein>
<dbReference type="EMBL" id="UINC01069886">
    <property type="protein sequence ID" value="SVC03613.1"/>
    <property type="molecule type" value="Genomic_DNA"/>
</dbReference>
<feature type="non-terminal residue" evidence="2">
    <location>
        <position position="125"/>
    </location>
</feature>
<sequence length="125" mass="13580">MTVSQPPFNASNSIIVRLKIDNKVGMLASVNRVISEMGGVVGAIDLVGPEDGVLVRDISIFTNDPDHSDKIVESIKKTPGVEFVNFSDRTFLVHLGGKISIRNRIPVKTRDDLSMAYTPGVARIC</sequence>